<sequence>MILHDLQLAHSANISTTSSAKPDTVVPAMAISRLPSYEVVESNLTDTPAPVVDKAKIIANVTESTKKPTELKVEFRDSSTESKIPSASVVNRSIPHYQPSSSTTRASYINIGEGKRKVPFSYSSNHEHSLESGFQPILPQLFIPDAIEKPYIATEGLVDANFKSSLPTKYEPYQSTGGFSNYPTYGEVQSVNYYDPLKYEVEKVHLTTYVTPTVKPMQRPVLLYKPRRKYPTKSHHQLLKAPAYDDHFEKNHFESDFDGLMSYENYHEHYNLFDKPTYKDKPYKKNGLLQILTTLIPIGLLLSALPPRVVFINSTNPIHPVHKPFFRHIEKELSQMSPYNDTAYNLVTNLGLAPSANPACNKRKICQVALNGTKPEHSFVENSLWHLLSRSSDVIRTNLNLQDVFEAVTQKQCSKFSCSENEIRTGRLGEEETRQNDTSVDHQNSRSENHQNGDYRHLHAPPPENLSQSNR</sequence>
<feature type="region of interest" description="Disordered" evidence="1">
    <location>
        <begin position="427"/>
        <end position="471"/>
    </location>
</feature>
<protein>
    <submittedName>
        <fullName evidence="2">Uncharacterized protein</fullName>
    </submittedName>
</protein>
<evidence type="ECO:0000256" key="1">
    <source>
        <dbReference type="SAM" id="MobiDB-lite"/>
    </source>
</evidence>
<dbReference type="AlphaFoldDB" id="A0AAN9Y9U9"/>
<evidence type="ECO:0000313" key="2">
    <source>
        <dbReference type="EMBL" id="KAK7603107.1"/>
    </source>
</evidence>
<organism evidence="2 3">
    <name type="scientific">Parthenolecanium corni</name>
    <dbReference type="NCBI Taxonomy" id="536013"/>
    <lineage>
        <taxon>Eukaryota</taxon>
        <taxon>Metazoa</taxon>
        <taxon>Ecdysozoa</taxon>
        <taxon>Arthropoda</taxon>
        <taxon>Hexapoda</taxon>
        <taxon>Insecta</taxon>
        <taxon>Pterygota</taxon>
        <taxon>Neoptera</taxon>
        <taxon>Paraneoptera</taxon>
        <taxon>Hemiptera</taxon>
        <taxon>Sternorrhyncha</taxon>
        <taxon>Coccoidea</taxon>
        <taxon>Coccidae</taxon>
        <taxon>Parthenolecanium</taxon>
    </lineage>
</organism>
<evidence type="ECO:0000313" key="3">
    <source>
        <dbReference type="Proteomes" id="UP001367676"/>
    </source>
</evidence>
<reference evidence="2 3" key="1">
    <citation type="submission" date="2024-03" db="EMBL/GenBank/DDBJ databases">
        <title>Adaptation during the transition from Ophiocordyceps entomopathogen to insect associate is accompanied by gene loss and intensified selection.</title>
        <authorList>
            <person name="Ward C.M."/>
            <person name="Onetto C.A."/>
            <person name="Borneman A.R."/>
        </authorList>
    </citation>
    <scope>NUCLEOTIDE SEQUENCE [LARGE SCALE GENOMIC DNA]</scope>
    <source>
        <strain evidence="2">AWRI1</strain>
        <tissue evidence="2">Single Adult Female</tissue>
    </source>
</reference>
<name>A0AAN9Y9U9_9HEMI</name>
<proteinExistence type="predicted"/>
<comment type="caution">
    <text evidence="2">The sequence shown here is derived from an EMBL/GenBank/DDBJ whole genome shotgun (WGS) entry which is preliminary data.</text>
</comment>
<feature type="compositionally biased region" description="Basic and acidic residues" evidence="1">
    <location>
        <begin position="427"/>
        <end position="457"/>
    </location>
</feature>
<dbReference type="Proteomes" id="UP001367676">
    <property type="component" value="Unassembled WGS sequence"/>
</dbReference>
<dbReference type="EMBL" id="JBBCAQ010000006">
    <property type="protein sequence ID" value="KAK7603107.1"/>
    <property type="molecule type" value="Genomic_DNA"/>
</dbReference>
<accession>A0AAN9Y9U9</accession>
<gene>
    <name evidence="2" type="ORF">V9T40_003106</name>
</gene>
<keyword evidence="3" id="KW-1185">Reference proteome</keyword>